<keyword evidence="3" id="KW-1185">Reference proteome</keyword>
<reference evidence="2 4" key="2">
    <citation type="submission" date="2020-07" db="EMBL/GenBank/DDBJ databases">
        <title>Sequencing the genomes of 1000 actinobacteria strains.</title>
        <authorList>
            <person name="Klenk H.-P."/>
        </authorList>
    </citation>
    <scope>NUCLEOTIDE SEQUENCE [LARGE SCALE GENOMIC DNA]</scope>
    <source>
        <strain evidence="2 4">DSM 41455</strain>
    </source>
</reference>
<dbReference type="Proteomes" id="UP000498980">
    <property type="component" value="Unassembled WGS sequence"/>
</dbReference>
<dbReference type="EMBL" id="JACCCF010000001">
    <property type="protein sequence ID" value="NYE40920.1"/>
    <property type="molecule type" value="Genomic_DNA"/>
</dbReference>
<reference evidence="1 3" key="1">
    <citation type="submission" date="2020-05" db="EMBL/GenBank/DDBJ databases">
        <title>Whole genome shotgun sequence of Streptomyces fulvorobeus NBRC 15897.</title>
        <authorList>
            <person name="Komaki H."/>
            <person name="Tamura T."/>
        </authorList>
    </citation>
    <scope>NUCLEOTIDE SEQUENCE [LARGE SCALE GENOMIC DNA]</scope>
    <source>
        <strain evidence="1 3">NBRC 15897</strain>
    </source>
</reference>
<dbReference type="AlphaFoldDB" id="A0A7J0C3Z7"/>
<dbReference type="EMBL" id="BLWC01000001">
    <property type="protein sequence ID" value="GFM97239.1"/>
    <property type="molecule type" value="Genomic_DNA"/>
</dbReference>
<name>A0A7J0C3Z7_9ACTN</name>
<gene>
    <name evidence="2" type="ORF">HEB29_001931</name>
    <name evidence="1" type="ORF">Sfulv_20500</name>
</gene>
<dbReference type="Proteomes" id="UP000530403">
    <property type="component" value="Unassembled WGS sequence"/>
</dbReference>
<sequence>MEAVDALLITRGFPEIVQSWRVGVGRVDFLRVAVANPLPPLVVAVSRSGFSDGLPLAAAWRRRTLSVPGGE</sequence>
<evidence type="ECO:0000313" key="2">
    <source>
        <dbReference type="EMBL" id="NYE40920.1"/>
    </source>
</evidence>
<evidence type="ECO:0000313" key="1">
    <source>
        <dbReference type="EMBL" id="GFM97239.1"/>
    </source>
</evidence>
<accession>A0A7J0C3Z7</accession>
<evidence type="ECO:0000313" key="4">
    <source>
        <dbReference type="Proteomes" id="UP000530403"/>
    </source>
</evidence>
<evidence type="ECO:0000313" key="3">
    <source>
        <dbReference type="Proteomes" id="UP000498980"/>
    </source>
</evidence>
<organism evidence="1 3">
    <name type="scientific">Streptomyces fulvorobeus</name>
    <dbReference type="NCBI Taxonomy" id="284028"/>
    <lineage>
        <taxon>Bacteria</taxon>
        <taxon>Bacillati</taxon>
        <taxon>Actinomycetota</taxon>
        <taxon>Actinomycetes</taxon>
        <taxon>Kitasatosporales</taxon>
        <taxon>Streptomycetaceae</taxon>
        <taxon>Streptomyces</taxon>
    </lineage>
</organism>
<proteinExistence type="predicted"/>
<protein>
    <submittedName>
        <fullName evidence="1">Uncharacterized protein</fullName>
    </submittedName>
</protein>
<comment type="caution">
    <text evidence="1">The sequence shown here is derived from an EMBL/GenBank/DDBJ whole genome shotgun (WGS) entry which is preliminary data.</text>
</comment>
<dbReference type="RefSeq" id="WP_256668854.1">
    <property type="nucleotide sequence ID" value="NZ_BLWC01000001.1"/>
</dbReference>